<evidence type="ECO:0000313" key="10">
    <source>
        <dbReference type="Proteomes" id="UP001597493"/>
    </source>
</evidence>
<keyword evidence="10" id="KW-1185">Reference proteome</keyword>
<dbReference type="CDD" id="cd06261">
    <property type="entry name" value="TM_PBP2"/>
    <property type="match status" value="1"/>
</dbReference>
<feature type="transmembrane region" description="Helical" evidence="7">
    <location>
        <begin position="7"/>
        <end position="32"/>
    </location>
</feature>
<dbReference type="RefSeq" id="WP_379277514.1">
    <property type="nucleotide sequence ID" value="NZ_JBHUGT010000035.1"/>
</dbReference>
<dbReference type="Pfam" id="PF00528">
    <property type="entry name" value="BPD_transp_1"/>
    <property type="match status" value="1"/>
</dbReference>
<keyword evidence="4 7" id="KW-0812">Transmembrane</keyword>
<proteinExistence type="inferred from homology"/>
<sequence length="276" mass="30712">MPLYKTALKWLGAAALSVVTLLFVAPFVLIVLNSLKANNEITSAPFSLPAEWKWTNFQTAFEKMEYVHAFANSLIVTVCSVTIIAVCASMTAHYFVRNDSRFNRYTFFIMVASMIIPFQAIMIPLVKIYGDALGLLNSKPALIYLYLGFGSSLAVFIYHGFIKSIPAELEEAALIDGCNRRQTFFKIVLPVLVPTTVTIAILNVLWIWNDFLLPSLVLIEAVQRTLPLSTFYFSGTYTSDYGPLMASLLLSIAPVIAVYLFAQKYIIEGVMQGSVK</sequence>
<name>A0ABW5R1S7_9BACL</name>
<evidence type="ECO:0000259" key="8">
    <source>
        <dbReference type="PROSITE" id="PS50928"/>
    </source>
</evidence>
<feature type="transmembrane region" description="Helical" evidence="7">
    <location>
        <begin position="107"/>
        <end position="129"/>
    </location>
</feature>
<dbReference type="EMBL" id="JBHUMY010000032">
    <property type="protein sequence ID" value="MFD2662751.1"/>
    <property type="molecule type" value="Genomic_DNA"/>
</dbReference>
<evidence type="ECO:0000256" key="5">
    <source>
        <dbReference type="ARBA" id="ARBA00022989"/>
    </source>
</evidence>
<keyword evidence="2 7" id="KW-0813">Transport</keyword>
<reference evidence="10" key="1">
    <citation type="journal article" date="2019" name="Int. J. Syst. Evol. Microbiol.">
        <title>The Global Catalogue of Microorganisms (GCM) 10K type strain sequencing project: providing services to taxonomists for standard genome sequencing and annotation.</title>
        <authorList>
            <consortium name="The Broad Institute Genomics Platform"/>
            <consortium name="The Broad Institute Genome Sequencing Center for Infectious Disease"/>
            <person name="Wu L."/>
            <person name="Ma J."/>
        </authorList>
    </citation>
    <scope>NUCLEOTIDE SEQUENCE [LARGE SCALE GENOMIC DNA]</scope>
    <source>
        <strain evidence="10">TISTR 1827</strain>
    </source>
</reference>
<protein>
    <submittedName>
        <fullName evidence="9">Carbohydrate ABC transporter permease</fullName>
    </submittedName>
</protein>
<dbReference type="SUPFAM" id="SSF161098">
    <property type="entry name" value="MetI-like"/>
    <property type="match status" value="1"/>
</dbReference>
<keyword evidence="5 7" id="KW-1133">Transmembrane helix</keyword>
<accession>A0ABW5R1S7</accession>
<organism evidence="9 10">
    <name type="scientific">Paenibacillus thailandensis</name>
    <dbReference type="NCBI Taxonomy" id="393250"/>
    <lineage>
        <taxon>Bacteria</taxon>
        <taxon>Bacillati</taxon>
        <taxon>Bacillota</taxon>
        <taxon>Bacilli</taxon>
        <taxon>Bacillales</taxon>
        <taxon>Paenibacillaceae</taxon>
        <taxon>Paenibacillus</taxon>
    </lineage>
</organism>
<dbReference type="InterPro" id="IPR035906">
    <property type="entry name" value="MetI-like_sf"/>
</dbReference>
<comment type="caution">
    <text evidence="9">The sequence shown here is derived from an EMBL/GenBank/DDBJ whole genome shotgun (WGS) entry which is preliminary data.</text>
</comment>
<feature type="transmembrane region" description="Helical" evidence="7">
    <location>
        <begin position="183"/>
        <end position="208"/>
    </location>
</feature>
<comment type="similarity">
    <text evidence="7">Belongs to the binding-protein-dependent transport system permease family.</text>
</comment>
<evidence type="ECO:0000256" key="1">
    <source>
        <dbReference type="ARBA" id="ARBA00004651"/>
    </source>
</evidence>
<feature type="transmembrane region" description="Helical" evidence="7">
    <location>
        <begin position="241"/>
        <end position="262"/>
    </location>
</feature>
<evidence type="ECO:0000313" key="9">
    <source>
        <dbReference type="EMBL" id="MFD2662751.1"/>
    </source>
</evidence>
<evidence type="ECO:0000256" key="7">
    <source>
        <dbReference type="RuleBase" id="RU363032"/>
    </source>
</evidence>
<dbReference type="PANTHER" id="PTHR43744">
    <property type="entry name" value="ABC TRANSPORTER PERMEASE PROTEIN MG189-RELATED-RELATED"/>
    <property type="match status" value="1"/>
</dbReference>
<comment type="subcellular location">
    <subcellularLocation>
        <location evidence="1 7">Cell membrane</location>
        <topology evidence="1 7">Multi-pass membrane protein</topology>
    </subcellularLocation>
</comment>
<evidence type="ECO:0000256" key="6">
    <source>
        <dbReference type="ARBA" id="ARBA00023136"/>
    </source>
</evidence>
<dbReference type="PANTHER" id="PTHR43744:SF8">
    <property type="entry name" value="SN-GLYCEROL-3-PHOSPHATE TRANSPORT SYSTEM PERMEASE PROTEIN UGPE"/>
    <property type="match status" value="1"/>
</dbReference>
<evidence type="ECO:0000256" key="3">
    <source>
        <dbReference type="ARBA" id="ARBA00022475"/>
    </source>
</evidence>
<dbReference type="Proteomes" id="UP001597493">
    <property type="component" value="Unassembled WGS sequence"/>
</dbReference>
<feature type="transmembrane region" description="Helical" evidence="7">
    <location>
        <begin position="74"/>
        <end position="95"/>
    </location>
</feature>
<dbReference type="InterPro" id="IPR000515">
    <property type="entry name" value="MetI-like"/>
</dbReference>
<feature type="domain" description="ABC transmembrane type-1" evidence="8">
    <location>
        <begin position="70"/>
        <end position="262"/>
    </location>
</feature>
<evidence type="ECO:0000256" key="2">
    <source>
        <dbReference type="ARBA" id="ARBA00022448"/>
    </source>
</evidence>
<keyword evidence="6 7" id="KW-0472">Membrane</keyword>
<dbReference type="Gene3D" id="1.10.3720.10">
    <property type="entry name" value="MetI-like"/>
    <property type="match status" value="1"/>
</dbReference>
<keyword evidence="3" id="KW-1003">Cell membrane</keyword>
<feature type="transmembrane region" description="Helical" evidence="7">
    <location>
        <begin position="141"/>
        <end position="162"/>
    </location>
</feature>
<gene>
    <name evidence="9" type="ORF">ACFSW5_21065</name>
</gene>
<dbReference type="PROSITE" id="PS50928">
    <property type="entry name" value="ABC_TM1"/>
    <property type="match status" value="1"/>
</dbReference>
<evidence type="ECO:0000256" key="4">
    <source>
        <dbReference type="ARBA" id="ARBA00022692"/>
    </source>
</evidence>